<evidence type="ECO:0000313" key="1">
    <source>
        <dbReference type="EMBL" id="MCL1028797.1"/>
    </source>
</evidence>
<proteinExistence type="predicted"/>
<dbReference type="PRINTS" id="PR01305">
    <property type="entry name" value="SSPAKPROTEIN"/>
</dbReference>
<keyword evidence="2" id="KW-1185">Reference proteome</keyword>
<comment type="caution">
    <text evidence="1">The sequence shown here is derived from an EMBL/GenBank/DDBJ whole genome shotgun (WGS) entry which is preliminary data.</text>
</comment>
<dbReference type="RefSeq" id="WP_248945079.1">
    <property type="nucleotide sequence ID" value="NZ_CBCSGY010000005.1"/>
</dbReference>
<dbReference type="CDD" id="cd17035">
    <property type="entry name" value="T3SC_IB_Spa15-like"/>
    <property type="match status" value="1"/>
</dbReference>
<dbReference type="Proteomes" id="UP001165275">
    <property type="component" value="Unassembled WGS sequence"/>
</dbReference>
<protein>
    <submittedName>
        <fullName evidence="1">SPI-1 type III secretion system chaperone SpaK</fullName>
    </submittedName>
</protein>
<dbReference type="InterPro" id="IPR003065">
    <property type="entry name" value="Invas_SpaK"/>
</dbReference>
<dbReference type="SUPFAM" id="SSF69635">
    <property type="entry name" value="Type III secretory system chaperone-like"/>
    <property type="match status" value="1"/>
</dbReference>
<reference evidence="1" key="1">
    <citation type="submission" date="2021-04" db="EMBL/GenBank/DDBJ databases">
        <title>Genome sequence of Serratia sp. arafor3.</title>
        <authorList>
            <person name="Besaury L."/>
        </authorList>
    </citation>
    <scope>NUCLEOTIDE SEQUENCE</scope>
    <source>
        <strain evidence="1">Arafor3</strain>
    </source>
</reference>
<evidence type="ECO:0000313" key="2">
    <source>
        <dbReference type="Proteomes" id="UP001165275"/>
    </source>
</evidence>
<accession>A0ABT0K9X2</accession>
<dbReference type="EMBL" id="JAGQDC010000004">
    <property type="protein sequence ID" value="MCL1028797.1"/>
    <property type="molecule type" value="Genomic_DNA"/>
</dbReference>
<gene>
    <name evidence="1" type="primary">spaK</name>
    <name evidence="1" type="synonym">invB</name>
    <name evidence="1" type="ORF">KAJ71_07130</name>
</gene>
<sequence>MSIDIAILLREALTESGCQSDVMGDFDSHSTIALEFDGHPGILITQLQDEVWIWSRLIEDNGLTISQCSAALLEKLMQGCEFAANGQLQLASNEGFVELKGLVHAQYLETSAKFASALDEFFALSEDFCRIYQ</sequence>
<dbReference type="Pfam" id="PF03519">
    <property type="entry name" value="Invas_SpaK"/>
    <property type="match status" value="1"/>
</dbReference>
<dbReference type="Gene3D" id="3.30.1460.10">
    <property type="match status" value="1"/>
</dbReference>
<organism evidence="1 2">
    <name type="scientific">Serratia silvae</name>
    <dbReference type="NCBI Taxonomy" id="2824122"/>
    <lineage>
        <taxon>Bacteria</taxon>
        <taxon>Pseudomonadati</taxon>
        <taxon>Pseudomonadota</taxon>
        <taxon>Gammaproteobacteria</taxon>
        <taxon>Enterobacterales</taxon>
        <taxon>Yersiniaceae</taxon>
        <taxon>Serratia</taxon>
    </lineage>
</organism>
<name>A0ABT0K9X2_9GAMM</name>